<feature type="transmembrane region" description="Helical" evidence="6">
    <location>
        <begin position="84"/>
        <end position="111"/>
    </location>
</feature>
<feature type="transmembrane region" description="Helical" evidence="6">
    <location>
        <begin position="159"/>
        <end position="178"/>
    </location>
</feature>
<dbReference type="InterPro" id="IPR050833">
    <property type="entry name" value="Poly_Biosynth_Transport"/>
</dbReference>
<dbReference type="PANTHER" id="PTHR30250">
    <property type="entry name" value="PST FAMILY PREDICTED COLANIC ACID TRANSPORTER"/>
    <property type="match status" value="1"/>
</dbReference>
<dbReference type="Proteomes" id="UP001060104">
    <property type="component" value="Chromosome"/>
</dbReference>
<evidence type="ECO:0000256" key="3">
    <source>
        <dbReference type="ARBA" id="ARBA00022692"/>
    </source>
</evidence>
<dbReference type="GO" id="GO:0005886">
    <property type="term" value="C:plasma membrane"/>
    <property type="evidence" value="ECO:0007669"/>
    <property type="project" value="UniProtKB-SubCell"/>
</dbReference>
<dbReference type="GO" id="GO:0015297">
    <property type="term" value="F:antiporter activity"/>
    <property type="evidence" value="ECO:0007669"/>
    <property type="project" value="InterPro"/>
</dbReference>
<keyword evidence="5 6" id="KW-0472">Membrane</keyword>
<evidence type="ECO:0000256" key="4">
    <source>
        <dbReference type="ARBA" id="ARBA00022989"/>
    </source>
</evidence>
<protein>
    <submittedName>
        <fullName evidence="8">MATE family efflux transporter</fullName>
    </submittedName>
    <submittedName>
        <fullName evidence="7">Polysaccharide biosynthesis protein</fullName>
    </submittedName>
</protein>
<sequence length="506" mass="56873">MQTSTRVIFNTIVLYVKVILSLAIAFVSIPLVLNALGASDYGLYNLVAGVVAMLSFLNNSMTVSTQRFMSVAMGEKNEEKINSIYNTSFLLHLLLGLLVVVAFETIGLFAIDRLNIIPERVWCAKIIYQLLIFSTFAKIVSVPFDALVNAKEDMLPFSVIELIDSVLMLAVALSIAYISGDKLIYYGACVAFISVLTFFMKYGWCRYAYKDYCIQLNTYRGKFIIKEMVGFTGWNLFAGLAMIGRNQGVAVIINIFLGTIANAAYGVANQINGALGHFSATFQKAINPQLMKSEGMNDRNRLFRISFISSKFSVLALAFFAVPFIMEMDEVLTLWLKDNIPPFTLKLAQYILLLSITYQYSVGIMAAIQATGKIRNYQIIMGSFLLMNIPIAYVILKMGYSVYYTTIAFVILELTSLCVRLFMANKLTGMSVKEYIQNVIQPTMIIIVIPVIIAMIPHFMISNSFLKLVIVCSIYCLLFAVLMFRFAFDEGQREHIKSKIQHLLKR</sequence>
<keyword evidence="3 6" id="KW-0812">Transmembrane</keyword>
<feature type="transmembrane region" description="Helical" evidence="6">
    <location>
        <begin position="223"/>
        <end position="243"/>
    </location>
</feature>
<dbReference type="Pfam" id="PF01554">
    <property type="entry name" value="MatE"/>
    <property type="match status" value="1"/>
</dbReference>
<feature type="transmembrane region" description="Helical" evidence="6">
    <location>
        <begin position="126"/>
        <end position="147"/>
    </location>
</feature>
<accession>A0A174TQJ4</accession>
<dbReference type="RefSeq" id="WP_055271075.1">
    <property type="nucleotide sequence ID" value="NZ_CABMFH010000051.1"/>
</dbReference>
<evidence type="ECO:0000313" key="9">
    <source>
        <dbReference type="Proteomes" id="UP000095606"/>
    </source>
</evidence>
<organism evidence="7 9">
    <name type="scientific">Bacteroides faecis</name>
    <dbReference type="NCBI Taxonomy" id="674529"/>
    <lineage>
        <taxon>Bacteria</taxon>
        <taxon>Pseudomonadati</taxon>
        <taxon>Bacteroidota</taxon>
        <taxon>Bacteroidia</taxon>
        <taxon>Bacteroidales</taxon>
        <taxon>Bacteroidaceae</taxon>
        <taxon>Bacteroides</taxon>
    </lineage>
</organism>
<proteinExistence type="predicted"/>
<evidence type="ECO:0000256" key="6">
    <source>
        <dbReference type="SAM" id="Phobius"/>
    </source>
</evidence>
<accession>A0A3E5FZQ8</accession>
<keyword evidence="2" id="KW-1003">Cell membrane</keyword>
<dbReference type="GeneID" id="69590837"/>
<feature type="transmembrane region" description="Helical" evidence="6">
    <location>
        <begin position="346"/>
        <end position="367"/>
    </location>
</feature>
<name>A0A174TQJ4_9BACE</name>
<evidence type="ECO:0000256" key="2">
    <source>
        <dbReference type="ARBA" id="ARBA00022475"/>
    </source>
</evidence>
<feature type="transmembrane region" description="Helical" evidence="6">
    <location>
        <begin position="468"/>
        <end position="488"/>
    </location>
</feature>
<feature type="transmembrane region" description="Helical" evidence="6">
    <location>
        <begin position="12"/>
        <end position="36"/>
    </location>
</feature>
<feature type="transmembrane region" description="Helical" evidence="6">
    <location>
        <begin position="302"/>
        <end position="326"/>
    </location>
</feature>
<dbReference type="EMBL" id="CP103141">
    <property type="protein sequence ID" value="UVQ72623.1"/>
    <property type="molecule type" value="Genomic_DNA"/>
</dbReference>
<gene>
    <name evidence="7" type="ORF">ERS852461_04251</name>
    <name evidence="8" type="ORF">NXY30_16265</name>
</gene>
<dbReference type="AlphaFoldDB" id="A0A174TQJ4"/>
<dbReference type="InterPro" id="IPR002528">
    <property type="entry name" value="MATE_fam"/>
</dbReference>
<evidence type="ECO:0000313" key="10">
    <source>
        <dbReference type="Proteomes" id="UP001060104"/>
    </source>
</evidence>
<keyword evidence="4 6" id="KW-1133">Transmembrane helix</keyword>
<comment type="subcellular location">
    <subcellularLocation>
        <location evidence="1">Cell membrane</location>
        <topology evidence="1">Multi-pass membrane protein</topology>
    </subcellularLocation>
</comment>
<feature type="transmembrane region" description="Helical" evidence="6">
    <location>
        <begin position="249"/>
        <end position="268"/>
    </location>
</feature>
<evidence type="ECO:0000256" key="1">
    <source>
        <dbReference type="ARBA" id="ARBA00004651"/>
    </source>
</evidence>
<dbReference type="EMBL" id="CZAE01000026">
    <property type="protein sequence ID" value="CUQ11366.1"/>
    <property type="molecule type" value="Genomic_DNA"/>
</dbReference>
<evidence type="ECO:0000256" key="5">
    <source>
        <dbReference type="ARBA" id="ARBA00023136"/>
    </source>
</evidence>
<evidence type="ECO:0000313" key="8">
    <source>
        <dbReference type="EMBL" id="UVQ72623.1"/>
    </source>
</evidence>
<evidence type="ECO:0000313" key="7">
    <source>
        <dbReference type="EMBL" id="CUQ11366.1"/>
    </source>
</evidence>
<feature type="transmembrane region" description="Helical" evidence="6">
    <location>
        <begin position="435"/>
        <end position="456"/>
    </location>
</feature>
<keyword evidence="10" id="KW-1185">Reference proteome</keyword>
<reference evidence="7 9" key="1">
    <citation type="submission" date="2015-09" db="EMBL/GenBank/DDBJ databases">
        <authorList>
            <consortium name="Pathogen Informatics"/>
        </authorList>
    </citation>
    <scope>NUCLEOTIDE SEQUENCE [LARGE SCALE GENOMIC DNA]</scope>
    <source>
        <strain evidence="7 9">2789STDY5834846</strain>
    </source>
</reference>
<dbReference type="PANTHER" id="PTHR30250:SF26">
    <property type="entry name" value="PSMA PROTEIN"/>
    <property type="match status" value="1"/>
</dbReference>
<feature type="transmembrane region" description="Helical" evidence="6">
    <location>
        <begin position="42"/>
        <end position="63"/>
    </location>
</feature>
<feature type="transmembrane region" description="Helical" evidence="6">
    <location>
        <begin position="379"/>
        <end position="396"/>
    </location>
</feature>
<feature type="transmembrane region" description="Helical" evidence="6">
    <location>
        <begin position="402"/>
        <end position="423"/>
    </location>
</feature>
<feature type="transmembrane region" description="Helical" evidence="6">
    <location>
        <begin position="184"/>
        <end position="202"/>
    </location>
</feature>
<dbReference type="Proteomes" id="UP000095606">
    <property type="component" value="Unassembled WGS sequence"/>
</dbReference>
<reference evidence="8" key="2">
    <citation type="submission" date="2022-08" db="EMBL/GenBank/DDBJ databases">
        <title>Genome Sequencing of Bacteroides fragilis Group Isolates with Nanopore Technology.</title>
        <authorList>
            <person name="Tisza M.J."/>
            <person name="Smith D."/>
            <person name="Dekker J.P."/>
        </authorList>
    </citation>
    <scope>NUCLEOTIDE SEQUENCE</scope>
    <source>
        <strain evidence="8">BFG-527</strain>
    </source>
</reference>
<dbReference type="GO" id="GO:0042910">
    <property type="term" value="F:xenobiotic transmembrane transporter activity"/>
    <property type="evidence" value="ECO:0007669"/>
    <property type="project" value="InterPro"/>
</dbReference>